<keyword evidence="1" id="KW-0472">Membrane</keyword>
<protein>
    <submittedName>
        <fullName evidence="2">Uncharacterized protein</fullName>
    </submittedName>
</protein>
<sequence>MLVLAIQTQPTQVPEPMQKWKLSFLITIIVLFVILFSSKFERSQKHHANNTVTVQHIVEKKTPKQKIAKKIKPKAQTPKAYNPLTGYDKNIDKTPEADYVTAFREFKKFKRCRRIIESLENNQDPYQDFIKSKSKHRPFELNTIQRQQFEVYVDVCNSMLSHDGELYTAAAERYRKRFYQTEPKTQEAKDLAQSWPLKVETEHIGFKYTAFINGYDAGDYKLVRKVKKQLRRYKGMLRYINRNTDITFSVRTHNEINMYENQIAELNNIVDGITNTDDEYLIDLYQAYAENLGEVHKFLAQNQSGDAFMTLAPIIFSRRNIELGFYDSQYFKKLIKPASLLYACSLGLPCDAGSIAMIYECLYSGSGNERACGTTVEDYYLDYHFSPNQLLDIDHIISYFITNYAKT</sequence>
<reference evidence="2" key="1">
    <citation type="submission" date="2018-06" db="EMBL/GenBank/DDBJ databases">
        <authorList>
            <person name="Zhirakovskaya E."/>
        </authorList>
    </citation>
    <scope>NUCLEOTIDE SEQUENCE</scope>
</reference>
<dbReference type="EMBL" id="UOFC01000103">
    <property type="protein sequence ID" value="VAW46490.1"/>
    <property type="molecule type" value="Genomic_DNA"/>
</dbReference>
<keyword evidence="1" id="KW-0812">Transmembrane</keyword>
<keyword evidence="1" id="KW-1133">Transmembrane helix</keyword>
<name>A0A3B0W1R4_9ZZZZ</name>
<dbReference type="AlphaFoldDB" id="A0A3B0W1R4"/>
<evidence type="ECO:0000313" key="2">
    <source>
        <dbReference type="EMBL" id="VAW46490.1"/>
    </source>
</evidence>
<organism evidence="2">
    <name type="scientific">hydrothermal vent metagenome</name>
    <dbReference type="NCBI Taxonomy" id="652676"/>
    <lineage>
        <taxon>unclassified sequences</taxon>
        <taxon>metagenomes</taxon>
        <taxon>ecological metagenomes</taxon>
    </lineage>
</organism>
<accession>A0A3B0W1R4</accession>
<gene>
    <name evidence="2" type="ORF">MNBD_GAMMA03-2068</name>
</gene>
<proteinExistence type="predicted"/>
<evidence type="ECO:0000256" key="1">
    <source>
        <dbReference type="SAM" id="Phobius"/>
    </source>
</evidence>
<feature type="transmembrane region" description="Helical" evidence="1">
    <location>
        <begin position="20"/>
        <end position="37"/>
    </location>
</feature>